<accession>A0A0D8X5U4</accession>
<keyword evidence="2" id="KW-1185">Reference proteome</keyword>
<gene>
    <name evidence="1" type="ORF">DICVIV_14245</name>
</gene>
<sequence length="52" mass="5750">AEARIKATRELAKRPNSFLFGQTPQADSASLKLYMPNQSDVDEHNETCPSSV</sequence>
<reference evidence="1 2" key="1">
    <citation type="submission" date="2013-11" db="EMBL/GenBank/DDBJ databases">
        <title>Draft genome of the bovine lungworm Dictyocaulus viviparus.</title>
        <authorList>
            <person name="Mitreva M."/>
        </authorList>
    </citation>
    <scope>NUCLEOTIDE SEQUENCE [LARGE SCALE GENOMIC DNA]</scope>
    <source>
        <strain evidence="1 2">HannoverDv2000</strain>
    </source>
</reference>
<evidence type="ECO:0000313" key="1">
    <source>
        <dbReference type="EMBL" id="KJH39858.1"/>
    </source>
</evidence>
<protein>
    <submittedName>
        <fullName evidence="1">Uncharacterized protein</fullName>
    </submittedName>
</protein>
<reference evidence="2" key="2">
    <citation type="journal article" date="2016" name="Sci. Rep.">
        <title>Dictyocaulus viviparus genome, variome and transcriptome elucidate lungworm biology and support future intervention.</title>
        <authorList>
            <person name="McNulty S.N."/>
            <person name="Strube C."/>
            <person name="Rosa B.A."/>
            <person name="Martin J.C."/>
            <person name="Tyagi R."/>
            <person name="Choi Y.J."/>
            <person name="Wang Q."/>
            <person name="Hallsworth Pepin K."/>
            <person name="Zhang X."/>
            <person name="Ozersky P."/>
            <person name="Wilson R.K."/>
            <person name="Sternberg P.W."/>
            <person name="Gasser R.B."/>
            <person name="Mitreva M."/>
        </authorList>
    </citation>
    <scope>NUCLEOTIDE SEQUENCE [LARGE SCALE GENOMIC DNA]</scope>
    <source>
        <strain evidence="2">HannoverDv2000</strain>
    </source>
</reference>
<name>A0A0D8X5U4_DICVI</name>
<proteinExistence type="predicted"/>
<evidence type="ECO:0000313" key="2">
    <source>
        <dbReference type="Proteomes" id="UP000053766"/>
    </source>
</evidence>
<dbReference type="AlphaFoldDB" id="A0A0D8X5U4"/>
<feature type="non-terminal residue" evidence="1">
    <location>
        <position position="1"/>
    </location>
</feature>
<dbReference type="Proteomes" id="UP000053766">
    <property type="component" value="Unassembled WGS sequence"/>
</dbReference>
<dbReference type="EMBL" id="KN719726">
    <property type="protein sequence ID" value="KJH39858.1"/>
    <property type="molecule type" value="Genomic_DNA"/>
</dbReference>
<organism evidence="1 2">
    <name type="scientific">Dictyocaulus viviparus</name>
    <name type="common">Bovine lungworm</name>
    <dbReference type="NCBI Taxonomy" id="29172"/>
    <lineage>
        <taxon>Eukaryota</taxon>
        <taxon>Metazoa</taxon>
        <taxon>Ecdysozoa</taxon>
        <taxon>Nematoda</taxon>
        <taxon>Chromadorea</taxon>
        <taxon>Rhabditida</taxon>
        <taxon>Rhabditina</taxon>
        <taxon>Rhabditomorpha</taxon>
        <taxon>Strongyloidea</taxon>
        <taxon>Metastrongylidae</taxon>
        <taxon>Dictyocaulus</taxon>
    </lineage>
</organism>